<gene>
    <name evidence="1" type="ORF">HMPREF9098_0343</name>
</gene>
<dbReference type="Gene3D" id="2.30.320.10">
    <property type="entry name" value="YwqG-like"/>
    <property type="match status" value="1"/>
</dbReference>
<organism evidence="1 2">
    <name type="scientific">Kingella denitrificans ATCC 33394</name>
    <dbReference type="NCBI Taxonomy" id="888741"/>
    <lineage>
        <taxon>Bacteria</taxon>
        <taxon>Pseudomonadati</taxon>
        <taxon>Pseudomonadota</taxon>
        <taxon>Betaproteobacteria</taxon>
        <taxon>Neisseriales</taxon>
        <taxon>Neisseriaceae</taxon>
        <taxon>Kingella</taxon>
    </lineage>
</organism>
<evidence type="ECO:0000313" key="1">
    <source>
        <dbReference type="EMBL" id="EGC18194.1"/>
    </source>
</evidence>
<dbReference type="AlphaFoldDB" id="F0EWW3"/>
<evidence type="ECO:0008006" key="3">
    <source>
        <dbReference type="Google" id="ProtNLM"/>
    </source>
</evidence>
<dbReference type="EMBL" id="AEWV01000006">
    <property type="protein sequence ID" value="EGC18194.1"/>
    <property type="molecule type" value="Genomic_DNA"/>
</dbReference>
<dbReference type="SUPFAM" id="SSF103032">
    <property type="entry name" value="Hypothetical protein YwqG"/>
    <property type="match status" value="1"/>
</dbReference>
<dbReference type="RefSeq" id="WP_003781298.1">
    <property type="nucleotide sequence ID" value="NZ_GL870929.1"/>
</dbReference>
<dbReference type="InterPro" id="IPR015315">
    <property type="entry name" value="DUF1963"/>
</dbReference>
<reference evidence="1 2" key="1">
    <citation type="submission" date="2011-01" db="EMBL/GenBank/DDBJ databases">
        <authorList>
            <person name="Muzny D."/>
            <person name="Qin X."/>
            <person name="Deng J."/>
            <person name="Jiang H."/>
            <person name="Liu Y."/>
            <person name="Qu J."/>
            <person name="Song X.-Z."/>
            <person name="Zhang L."/>
            <person name="Thornton R."/>
            <person name="Coyle M."/>
            <person name="Francisco L."/>
            <person name="Jackson L."/>
            <person name="Javaid M."/>
            <person name="Korchina V."/>
            <person name="Kovar C."/>
            <person name="Mata R."/>
            <person name="Mathew T."/>
            <person name="Ngo R."/>
            <person name="Nguyen L."/>
            <person name="Nguyen N."/>
            <person name="Okwuonu G."/>
            <person name="Ongeri F."/>
            <person name="Pham C."/>
            <person name="Simmons D."/>
            <person name="Wilczek-Boney K."/>
            <person name="Hale W."/>
            <person name="Jakkamsetti A."/>
            <person name="Pham P."/>
            <person name="Ruth R."/>
            <person name="San Lucas F."/>
            <person name="Warren J."/>
            <person name="Zhang J."/>
            <person name="Zhao Z."/>
            <person name="Zhou C."/>
            <person name="Zhu D."/>
            <person name="Lee S."/>
            <person name="Bess C."/>
            <person name="Blankenburg K."/>
            <person name="Forbes L."/>
            <person name="Fu Q."/>
            <person name="Gubbala S."/>
            <person name="Hirani K."/>
            <person name="Jayaseelan J.C."/>
            <person name="Lara F."/>
            <person name="Munidasa M."/>
            <person name="Palculict T."/>
            <person name="Patil S."/>
            <person name="Pu L.-L."/>
            <person name="Saada N."/>
            <person name="Tang L."/>
            <person name="Weissenberger G."/>
            <person name="Zhu Y."/>
            <person name="Hemphill L."/>
            <person name="Shang Y."/>
            <person name="Youmans B."/>
            <person name="Ayvaz T."/>
            <person name="Ross M."/>
            <person name="Santibanez J."/>
            <person name="Aqrawi P."/>
            <person name="Gross S."/>
            <person name="Joshi V."/>
            <person name="Fowler G."/>
            <person name="Nazareth L."/>
            <person name="Reid J."/>
            <person name="Worley K."/>
            <person name="Petrosino J."/>
            <person name="Highlander S."/>
            <person name="Gibbs R."/>
        </authorList>
    </citation>
    <scope>NUCLEOTIDE SEQUENCE [LARGE SCALE GENOMIC DNA]</scope>
    <source>
        <strain evidence="1 2">ATCC 33394</strain>
    </source>
</reference>
<dbReference type="InterPro" id="IPR035948">
    <property type="entry name" value="YwqG-like_sf"/>
</dbReference>
<comment type="caution">
    <text evidence="1">The sequence shown here is derived from an EMBL/GenBank/DDBJ whole genome shotgun (WGS) entry which is preliminary data.</text>
</comment>
<keyword evidence="2" id="KW-1185">Reference proteome</keyword>
<proteinExistence type="predicted"/>
<protein>
    <recommendedName>
        <fullName evidence="3">DUF1963 domain-containing protein</fullName>
    </recommendedName>
</protein>
<dbReference type="Pfam" id="PF09234">
    <property type="entry name" value="DUF1963"/>
    <property type="match status" value="1"/>
</dbReference>
<sequence length="275" mass="31619">MIEKNPTIGAKIQELRQKIARPCTAFETGGFRPTESERENWIGRVFLCKPEEMEKPVTDNDGKPLYPLAQFYLPDLPHVPEQLRHVTWLTVFMAEEIPEMDKVEVKRGDMIFREYVGRQGKGWLIREYTADDELVRYDYPAAPDGSPKPFPLKPVPVEQDFPIWDGGGLDADLEDEICDLEGDYGESHDADHLDYYTDIGDEHDYRHKFGGYPSFCQSGICRNQGGRLLMGDGNFEFVFQISSDEKACFNVIDNGSLLFSRNPDNGEWALYYDFY</sequence>
<dbReference type="STRING" id="888741.HMPREF9098_0343"/>
<name>F0EWW3_9NEIS</name>
<accession>F0EWW3</accession>
<dbReference type="HOGENOM" id="CLU_090252_1_0_4"/>
<dbReference type="Proteomes" id="UP000004088">
    <property type="component" value="Unassembled WGS sequence"/>
</dbReference>
<evidence type="ECO:0000313" key="2">
    <source>
        <dbReference type="Proteomes" id="UP000004088"/>
    </source>
</evidence>